<evidence type="ECO:0000256" key="1">
    <source>
        <dbReference type="ARBA" id="ARBA00000085"/>
    </source>
</evidence>
<sequence>MILKTADFDQQFFFVLNIFCNCYIYVSSNLRLKPISVMLLSPEKKLDLLRVLDFLAEQDVASFQFLAGIVNEVNFAKGETIFSKGDLGGAVFIIAKGCVQIHDEGHIFIELKEGKSFGEYALIKTETRSASASAKSDSVLLRITDDHIQLLEEEFDVRIIDTILNPLRNIRKRMVVKDLLEEELTQQKATIEKQRKELESLNATKDKFFSIIAHDLKNPFASLIGASDLLVENADELSQEQVKTFSGIINKSARQAFRLLENLLTWSRMQTGAIAWKPKEIDLWDLVNEVVILHTGSAENKEINIEAVIDEDLRIPADPNMINTVVRNLVSNAIKFTPRGGSITVSSHVTPNQVEIWVTDTGIGIDSEGKKKLFRIDEQLMKSGTENETGTGLGLILCKEFIEMHNGNIWVESEPGKGSSFKFSLPVSLSSL</sequence>
<feature type="domain" description="Histidine kinase" evidence="14">
    <location>
        <begin position="211"/>
        <end position="429"/>
    </location>
</feature>
<evidence type="ECO:0000313" key="18">
    <source>
        <dbReference type="Proteomes" id="UP000462449"/>
    </source>
</evidence>
<keyword evidence="7" id="KW-0547">Nucleotide-binding</keyword>
<protein>
    <recommendedName>
        <fullName evidence="3">histidine kinase</fullName>
        <ecNumber evidence="3">2.7.13.3</ecNumber>
    </recommendedName>
</protein>
<dbReference type="PROSITE" id="PS50109">
    <property type="entry name" value="HIS_KIN"/>
    <property type="match status" value="1"/>
</dbReference>
<dbReference type="PANTHER" id="PTHR43711">
    <property type="entry name" value="TWO-COMPONENT HISTIDINE KINASE"/>
    <property type="match status" value="1"/>
</dbReference>
<dbReference type="OrthoDB" id="9781208at2"/>
<dbReference type="GO" id="GO:0000155">
    <property type="term" value="F:phosphorelay sensor kinase activity"/>
    <property type="evidence" value="ECO:0007669"/>
    <property type="project" value="InterPro"/>
</dbReference>
<evidence type="ECO:0000256" key="7">
    <source>
        <dbReference type="ARBA" id="ARBA00022741"/>
    </source>
</evidence>
<dbReference type="InterPro" id="IPR036097">
    <property type="entry name" value="HisK_dim/P_sf"/>
</dbReference>
<evidence type="ECO:0000256" key="4">
    <source>
        <dbReference type="ARBA" id="ARBA00022475"/>
    </source>
</evidence>
<dbReference type="InterPro" id="IPR014710">
    <property type="entry name" value="RmlC-like_jellyroll"/>
</dbReference>
<proteinExistence type="predicted"/>
<dbReference type="Pfam" id="PF00027">
    <property type="entry name" value="cNMP_binding"/>
    <property type="match status" value="1"/>
</dbReference>
<dbReference type="SUPFAM" id="SSF47384">
    <property type="entry name" value="Homodimeric domain of signal transducing histidine kinase"/>
    <property type="match status" value="1"/>
</dbReference>
<name>A0A7M4D798_9BACT</name>
<evidence type="ECO:0000313" key="15">
    <source>
        <dbReference type="EMBL" id="MUP38527.1"/>
    </source>
</evidence>
<reference evidence="16 17" key="1">
    <citation type="submission" date="2019-11" db="EMBL/GenBank/DDBJ databases">
        <title>Draft genome sequence of Labilibaculum sp. strain SYP isolated from Black Sea.</title>
        <authorList>
            <person name="Yadav S."/>
            <person name="Villanueva L."/>
        </authorList>
    </citation>
    <scope>NUCLEOTIDE SEQUENCE [LARGE SCALE GENOMIC DNA]</scope>
    <source>
        <strain evidence="16 17">44</strain>
    </source>
</reference>
<keyword evidence="11" id="KW-0472">Membrane</keyword>
<organism evidence="15 18">
    <name type="scientific">Labilibaculum euxinus</name>
    <dbReference type="NCBI Taxonomy" id="2686357"/>
    <lineage>
        <taxon>Bacteria</taxon>
        <taxon>Pseudomonadati</taxon>
        <taxon>Bacteroidota</taxon>
        <taxon>Bacteroidia</taxon>
        <taxon>Marinilabiliales</taxon>
        <taxon>Marinifilaceae</taxon>
        <taxon>Labilibaculum</taxon>
    </lineage>
</organism>
<keyword evidence="5" id="KW-0597">Phosphoprotein</keyword>
<dbReference type="Gene3D" id="2.60.120.10">
    <property type="entry name" value="Jelly Rolls"/>
    <property type="match status" value="1"/>
</dbReference>
<dbReference type="AlphaFoldDB" id="A0A7M4D798"/>
<dbReference type="Gene3D" id="3.30.565.10">
    <property type="entry name" value="Histidine kinase-like ATPase, C-terminal domain"/>
    <property type="match status" value="1"/>
</dbReference>
<dbReference type="InterPro" id="IPR003594">
    <property type="entry name" value="HATPase_dom"/>
</dbReference>
<dbReference type="Proteomes" id="UP000285951">
    <property type="component" value="Unassembled WGS sequence"/>
</dbReference>
<dbReference type="Pfam" id="PF00512">
    <property type="entry name" value="HisKA"/>
    <property type="match status" value="1"/>
</dbReference>
<evidence type="ECO:0000256" key="9">
    <source>
        <dbReference type="ARBA" id="ARBA00022840"/>
    </source>
</evidence>
<dbReference type="SMART" id="SM00388">
    <property type="entry name" value="HisKA"/>
    <property type="match status" value="1"/>
</dbReference>
<dbReference type="CDD" id="cd00082">
    <property type="entry name" value="HisKA"/>
    <property type="match status" value="1"/>
</dbReference>
<dbReference type="InterPro" id="IPR003661">
    <property type="entry name" value="HisK_dim/P_dom"/>
</dbReference>
<evidence type="ECO:0000256" key="8">
    <source>
        <dbReference type="ARBA" id="ARBA00022777"/>
    </source>
</evidence>
<comment type="subcellular location">
    <subcellularLocation>
        <location evidence="2">Cell membrane</location>
    </subcellularLocation>
</comment>
<evidence type="ECO:0000256" key="3">
    <source>
        <dbReference type="ARBA" id="ARBA00012438"/>
    </source>
</evidence>
<dbReference type="InterPro" id="IPR018490">
    <property type="entry name" value="cNMP-bd_dom_sf"/>
</dbReference>
<dbReference type="Pfam" id="PF02518">
    <property type="entry name" value="HATPase_c"/>
    <property type="match status" value="1"/>
</dbReference>
<dbReference type="PROSITE" id="PS50042">
    <property type="entry name" value="CNMP_BINDING_3"/>
    <property type="match status" value="1"/>
</dbReference>
<comment type="catalytic activity">
    <reaction evidence="1">
        <text>ATP + protein L-histidine = ADP + protein N-phospho-L-histidine.</text>
        <dbReference type="EC" id="2.7.13.3"/>
    </reaction>
</comment>
<dbReference type="SUPFAM" id="SSF55874">
    <property type="entry name" value="ATPase domain of HSP90 chaperone/DNA topoisomerase II/histidine kinase"/>
    <property type="match status" value="1"/>
</dbReference>
<evidence type="ECO:0000256" key="2">
    <source>
        <dbReference type="ARBA" id="ARBA00004236"/>
    </source>
</evidence>
<evidence type="ECO:0000259" key="14">
    <source>
        <dbReference type="PROSITE" id="PS50109"/>
    </source>
</evidence>
<evidence type="ECO:0000313" key="17">
    <source>
        <dbReference type="Proteomes" id="UP000285951"/>
    </source>
</evidence>
<dbReference type="InterPro" id="IPR004358">
    <property type="entry name" value="Sig_transdc_His_kin-like_C"/>
</dbReference>
<comment type="caution">
    <text evidence="15">The sequence shown here is derived from an EMBL/GenBank/DDBJ whole genome shotgun (WGS) entry which is preliminary data.</text>
</comment>
<dbReference type="PRINTS" id="PR00344">
    <property type="entry name" value="BCTRLSENSOR"/>
</dbReference>
<dbReference type="InterPro" id="IPR000595">
    <property type="entry name" value="cNMP-bd_dom"/>
</dbReference>
<keyword evidence="6" id="KW-0808">Transferase</keyword>
<dbReference type="PANTHER" id="PTHR43711:SF31">
    <property type="entry name" value="HISTIDINE KINASE"/>
    <property type="match status" value="1"/>
</dbReference>
<dbReference type="FunFam" id="3.30.565.10:FF:000023">
    <property type="entry name" value="PAS domain-containing sensor histidine kinase"/>
    <property type="match status" value="1"/>
</dbReference>
<keyword evidence="4" id="KW-1003">Cell membrane</keyword>
<dbReference type="CDD" id="cd00038">
    <property type="entry name" value="CAP_ED"/>
    <property type="match status" value="1"/>
</dbReference>
<dbReference type="PROSITE" id="PS00889">
    <property type="entry name" value="CNMP_BINDING_2"/>
    <property type="match status" value="1"/>
</dbReference>
<dbReference type="GO" id="GO:0005886">
    <property type="term" value="C:plasma membrane"/>
    <property type="evidence" value="ECO:0007669"/>
    <property type="project" value="UniProtKB-SubCell"/>
</dbReference>
<reference evidence="15 18" key="2">
    <citation type="submission" date="2019-12" db="EMBL/GenBank/DDBJ databases">
        <title>Draft genome sequence of Labilibaculum sp. strain 44 isolated from deep waters of Black Sea.</title>
        <authorList>
            <person name="Yadav S."/>
            <person name="Villanueva L."/>
        </authorList>
    </citation>
    <scope>NUCLEOTIDE SEQUENCE [LARGE SCALE GENOMIC DNA]</scope>
    <source>
        <strain evidence="15 18">44</strain>
    </source>
</reference>
<dbReference type="SMART" id="SM00100">
    <property type="entry name" value="cNMP"/>
    <property type="match status" value="1"/>
</dbReference>
<dbReference type="EMBL" id="QTZN02000026">
    <property type="protein sequence ID" value="MVB07732.1"/>
    <property type="molecule type" value="Genomic_DNA"/>
</dbReference>
<keyword evidence="9" id="KW-0067">ATP-binding</keyword>
<dbReference type="Proteomes" id="UP000462449">
    <property type="component" value="Unassembled WGS sequence"/>
</dbReference>
<feature type="coiled-coil region" evidence="12">
    <location>
        <begin position="177"/>
        <end position="204"/>
    </location>
</feature>
<gene>
    <name evidence="16" type="ORF">DWB62_011945</name>
    <name evidence="15" type="ORF">GNY23_11945</name>
</gene>
<evidence type="ECO:0000256" key="11">
    <source>
        <dbReference type="ARBA" id="ARBA00023136"/>
    </source>
</evidence>
<keyword evidence="8" id="KW-0418">Kinase</keyword>
<evidence type="ECO:0000256" key="6">
    <source>
        <dbReference type="ARBA" id="ARBA00022679"/>
    </source>
</evidence>
<dbReference type="InterPro" id="IPR050736">
    <property type="entry name" value="Sensor_HK_Regulatory"/>
</dbReference>
<dbReference type="InterPro" id="IPR005467">
    <property type="entry name" value="His_kinase_dom"/>
</dbReference>
<dbReference type="EC" id="2.7.13.3" evidence="3"/>
<dbReference type="InterPro" id="IPR036890">
    <property type="entry name" value="HATPase_C_sf"/>
</dbReference>
<dbReference type="RefSeq" id="WP_156196143.1">
    <property type="nucleotide sequence ID" value="NZ_QTZN02000026.1"/>
</dbReference>
<feature type="domain" description="Cyclic nucleotide-binding" evidence="13">
    <location>
        <begin position="54"/>
        <end position="151"/>
    </location>
</feature>
<keyword evidence="12" id="KW-0175">Coiled coil</keyword>
<dbReference type="GO" id="GO:0005524">
    <property type="term" value="F:ATP binding"/>
    <property type="evidence" value="ECO:0007669"/>
    <property type="project" value="UniProtKB-KW"/>
</dbReference>
<evidence type="ECO:0000256" key="10">
    <source>
        <dbReference type="ARBA" id="ARBA00023012"/>
    </source>
</evidence>
<evidence type="ECO:0000259" key="13">
    <source>
        <dbReference type="PROSITE" id="PS50042"/>
    </source>
</evidence>
<dbReference type="InterPro" id="IPR018488">
    <property type="entry name" value="cNMP-bd_CS"/>
</dbReference>
<evidence type="ECO:0000313" key="16">
    <source>
        <dbReference type="EMBL" id="MVB07732.1"/>
    </source>
</evidence>
<dbReference type="SMART" id="SM00387">
    <property type="entry name" value="HATPase_c"/>
    <property type="match status" value="1"/>
</dbReference>
<evidence type="ECO:0000256" key="5">
    <source>
        <dbReference type="ARBA" id="ARBA00022553"/>
    </source>
</evidence>
<dbReference type="Gene3D" id="1.10.287.130">
    <property type="match status" value="1"/>
</dbReference>
<keyword evidence="10" id="KW-0902">Two-component regulatory system</keyword>
<dbReference type="SUPFAM" id="SSF51206">
    <property type="entry name" value="cAMP-binding domain-like"/>
    <property type="match status" value="1"/>
</dbReference>
<keyword evidence="17" id="KW-1185">Reference proteome</keyword>
<accession>A0A7M4D798</accession>
<dbReference type="EMBL" id="WOTW01000026">
    <property type="protein sequence ID" value="MUP38527.1"/>
    <property type="molecule type" value="Genomic_DNA"/>
</dbReference>
<evidence type="ECO:0000256" key="12">
    <source>
        <dbReference type="SAM" id="Coils"/>
    </source>
</evidence>